<protein>
    <submittedName>
        <fullName evidence="1">Uncharacterized protein</fullName>
    </submittedName>
</protein>
<reference evidence="1" key="1">
    <citation type="journal article" date="2021" name="Proc. Natl. Acad. Sci. U.S.A.">
        <title>A Catalog of Tens of Thousands of Viruses from Human Metagenomes Reveals Hidden Associations with Chronic Diseases.</title>
        <authorList>
            <person name="Tisza M.J."/>
            <person name="Buck C.B."/>
        </authorList>
    </citation>
    <scope>NUCLEOTIDE SEQUENCE</scope>
    <source>
        <strain evidence="1">CtHDv29</strain>
    </source>
</reference>
<evidence type="ECO:0000313" key="1">
    <source>
        <dbReference type="EMBL" id="DAD77964.1"/>
    </source>
</evidence>
<dbReference type="EMBL" id="BK014836">
    <property type="protein sequence ID" value="DAD77964.1"/>
    <property type="molecule type" value="Genomic_DNA"/>
</dbReference>
<proteinExistence type="predicted"/>
<accession>A0A8S5M6X2</accession>
<sequence>MVQRKVSNGFECNVWQRHCRDLMCLAKAKHSLVSRRHGMLCLQRKG</sequence>
<name>A0A8S5M6X2_9CAUD</name>
<organism evidence="1">
    <name type="scientific">Siphoviridae sp. ctHDv29</name>
    <dbReference type="NCBI Taxonomy" id="2826228"/>
    <lineage>
        <taxon>Viruses</taxon>
        <taxon>Duplodnaviria</taxon>
        <taxon>Heunggongvirae</taxon>
        <taxon>Uroviricota</taxon>
        <taxon>Caudoviricetes</taxon>
    </lineage>
</organism>